<feature type="signal peptide" evidence="1">
    <location>
        <begin position="1"/>
        <end position="22"/>
    </location>
</feature>
<dbReference type="AlphaFoldDB" id="A0AAV3Z9G6"/>
<feature type="chain" id="PRO_5043629573" evidence="1">
    <location>
        <begin position="23"/>
        <end position="151"/>
    </location>
</feature>
<reference evidence="2 3" key="1">
    <citation type="journal article" date="2021" name="Elife">
        <title>Chloroplast acquisition without the gene transfer in kleptoplastic sea slugs, Plakobranchus ocellatus.</title>
        <authorList>
            <person name="Maeda T."/>
            <person name="Takahashi S."/>
            <person name="Yoshida T."/>
            <person name="Shimamura S."/>
            <person name="Takaki Y."/>
            <person name="Nagai Y."/>
            <person name="Toyoda A."/>
            <person name="Suzuki Y."/>
            <person name="Arimoto A."/>
            <person name="Ishii H."/>
            <person name="Satoh N."/>
            <person name="Nishiyama T."/>
            <person name="Hasebe M."/>
            <person name="Maruyama T."/>
            <person name="Minagawa J."/>
            <person name="Obokata J."/>
            <person name="Shigenobu S."/>
        </authorList>
    </citation>
    <scope>NUCLEOTIDE SEQUENCE [LARGE SCALE GENOMIC DNA]</scope>
</reference>
<evidence type="ECO:0000256" key="1">
    <source>
        <dbReference type="SAM" id="SignalP"/>
    </source>
</evidence>
<accession>A0AAV3Z9G6</accession>
<evidence type="ECO:0000313" key="2">
    <source>
        <dbReference type="EMBL" id="GFN91300.1"/>
    </source>
</evidence>
<organism evidence="2 3">
    <name type="scientific">Plakobranchus ocellatus</name>
    <dbReference type="NCBI Taxonomy" id="259542"/>
    <lineage>
        <taxon>Eukaryota</taxon>
        <taxon>Metazoa</taxon>
        <taxon>Spiralia</taxon>
        <taxon>Lophotrochozoa</taxon>
        <taxon>Mollusca</taxon>
        <taxon>Gastropoda</taxon>
        <taxon>Heterobranchia</taxon>
        <taxon>Euthyneura</taxon>
        <taxon>Panpulmonata</taxon>
        <taxon>Sacoglossa</taxon>
        <taxon>Placobranchoidea</taxon>
        <taxon>Plakobranchidae</taxon>
        <taxon>Plakobranchus</taxon>
    </lineage>
</organism>
<evidence type="ECO:0000313" key="3">
    <source>
        <dbReference type="Proteomes" id="UP000735302"/>
    </source>
</evidence>
<proteinExistence type="predicted"/>
<dbReference type="Proteomes" id="UP000735302">
    <property type="component" value="Unassembled WGS sequence"/>
</dbReference>
<keyword evidence="1" id="KW-0732">Signal</keyword>
<gene>
    <name evidence="2" type="ORF">PoB_001780600</name>
</gene>
<sequence>MGKMQVFLVVLCVALVASTTLAGPAAPEQGMDKAFQKRSILLSGLAGIGVYKPSVRPNSHSGARTRDRRVPAVLSYPLCYRRSRFRYLKQSKTEQKAFDSPSTKFCLGPEPILTLSLIRLAGSTLDAVSLLSPNWPGAGKEASIISDFETV</sequence>
<dbReference type="EMBL" id="BLXT01002116">
    <property type="protein sequence ID" value="GFN91300.1"/>
    <property type="molecule type" value="Genomic_DNA"/>
</dbReference>
<name>A0AAV3Z9G6_9GAST</name>
<keyword evidence="3" id="KW-1185">Reference proteome</keyword>
<protein>
    <submittedName>
        <fullName evidence="2">Uncharacterized protein</fullName>
    </submittedName>
</protein>
<comment type="caution">
    <text evidence="2">The sequence shown here is derived from an EMBL/GenBank/DDBJ whole genome shotgun (WGS) entry which is preliminary data.</text>
</comment>